<dbReference type="InterPro" id="IPR001878">
    <property type="entry name" value="Znf_CCHC"/>
</dbReference>
<keyword evidence="1" id="KW-0479">Metal-binding</keyword>
<dbReference type="InterPro" id="IPR000595">
    <property type="entry name" value="cNMP-bd_dom"/>
</dbReference>
<feature type="region of interest" description="Disordered" evidence="2">
    <location>
        <begin position="898"/>
        <end position="921"/>
    </location>
</feature>
<dbReference type="GO" id="GO:0098855">
    <property type="term" value="C:HCN channel complex"/>
    <property type="evidence" value="ECO:0007669"/>
    <property type="project" value="TreeGrafter"/>
</dbReference>
<evidence type="ECO:0000256" key="1">
    <source>
        <dbReference type="PROSITE-ProRule" id="PRU00047"/>
    </source>
</evidence>
<evidence type="ECO:0000259" key="5">
    <source>
        <dbReference type="PROSITE" id="PS50158"/>
    </source>
</evidence>
<evidence type="ECO:0000313" key="7">
    <source>
        <dbReference type="Proteomes" id="UP000054937"/>
    </source>
</evidence>
<dbReference type="AlphaFoldDB" id="A0A0V0QFQ4"/>
<protein>
    <submittedName>
        <fullName evidence="6">Zinc finger, CCHC-type</fullName>
    </submittedName>
</protein>
<dbReference type="EMBL" id="LDAU01000179">
    <property type="protein sequence ID" value="KRX01042.1"/>
    <property type="molecule type" value="Genomic_DNA"/>
</dbReference>
<gene>
    <name evidence="6" type="ORF">PPERSA_00790</name>
</gene>
<feature type="transmembrane region" description="Helical" evidence="3">
    <location>
        <begin position="238"/>
        <end position="262"/>
    </location>
</feature>
<dbReference type="SMART" id="SM00343">
    <property type="entry name" value="ZnF_C2HC"/>
    <property type="match status" value="1"/>
</dbReference>
<keyword evidence="7" id="KW-1185">Reference proteome</keyword>
<dbReference type="InterPro" id="IPR051413">
    <property type="entry name" value="K/Na_HCN_channel"/>
</dbReference>
<dbReference type="Gene3D" id="2.60.120.10">
    <property type="entry name" value="Jelly Rolls"/>
    <property type="match status" value="1"/>
</dbReference>
<dbReference type="PROSITE" id="PS50042">
    <property type="entry name" value="CNMP_BINDING_3"/>
    <property type="match status" value="1"/>
</dbReference>
<keyword evidence="1" id="KW-0862">Zinc</keyword>
<dbReference type="CDD" id="cd00038">
    <property type="entry name" value="CAP_ED"/>
    <property type="match status" value="1"/>
</dbReference>
<feature type="transmembrane region" description="Helical" evidence="3">
    <location>
        <begin position="317"/>
        <end position="342"/>
    </location>
</feature>
<dbReference type="GO" id="GO:0003676">
    <property type="term" value="F:nucleic acid binding"/>
    <property type="evidence" value="ECO:0007669"/>
    <property type="project" value="InterPro"/>
</dbReference>
<name>A0A0V0QFQ4_PSEPJ</name>
<dbReference type="OrthoDB" id="292483at2759"/>
<dbReference type="PANTHER" id="PTHR45689:SF5">
    <property type="entry name" value="I[[H]] CHANNEL, ISOFORM E"/>
    <property type="match status" value="1"/>
</dbReference>
<dbReference type="GO" id="GO:0005249">
    <property type="term" value="F:voltage-gated potassium channel activity"/>
    <property type="evidence" value="ECO:0007669"/>
    <property type="project" value="TreeGrafter"/>
</dbReference>
<keyword evidence="3" id="KW-1133">Transmembrane helix</keyword>
<dbReference type="PROSITE" id="PS50158">
    <property type="entry name" value="ZF_CCHC"/>
    <property type="match status" value="1"/>
</dbReference>
<keyword evidence="3" id="KW-0812">Transmembrane</keyword>
<dbReference type="InterPro" id="IPR036875">
    <property type="entry name" value="Znf_CCHC_sf"/>
</dbReference>
<keyword evidence="3" id="KW-0472">Membrane</keyword>
<dbReference type="Pfam" id="PF00027">
    <property type="entry name" value="cNMP_binding"/>
    <property type="match status" value="1"/>
</dbReference>
<organism evidence="6 7">
    <name type="scientific">Pseudocohnilembus persalinus</name>
    <name type="common">Ciliate</name>
    <dbReference type="NCBI Taxonomy" id="266149"/>
    <lineage>
        <taxon>Eukaryota</taxon>
        <taxon>Sar</taxon>
        <taxon>Alveolata</taxon>
        <taxon>Ciliophora</taxon>
        <taxon>Intramacronucleata</taxon>
        <taxon>Oligohymenophorea</taxon>
        <taxon>Scuticociliatia</taxon>
        <taxon>Philasterida</taxon>
        <taxon>Pseudocohnilembidae</taxon>
        <taxon>Pseudocohnilembus</taxon>
    </lineage>
</organism>
<dbReference type="PANTHER" id="PTHR45689">
    <property type="entry name" value="I[[H]] CHANNEL, ISOFORM E"/>
    <property type="match status" value="1"/>
</dbReference>
<keyword evidence="1" id="KW-0863">Zinc-finger</keyword>
<comment type="caution">
    <text evidence="6">The sequence shown here is derived from an EMBL/GenBank/DDBJ whole genome shotgun (WGS) entry which is preliminary data.</text>
</comment>
<dbReference type="GO" id="GO:0008270">
    <property type="term" value="F:zinc ion binding"/>
    <property type="evidence" value="ECO:0007669"/>
    <property type="project" value="UniProtKB-KW"/>
</dbReference>
<dbReference type="GO" id="GO:0003254">
    <property type="term" value="P:regulation of membrane depolarization"/>
    <property type="evidence" value="ECO:0007669"/>
    <property type="project" value="TreeGrafter"/>
</dbReference>
<dbReference type="InterPro" id="IPR014710">
    <property type="entry name" value="RmlC-like_jellyroll"/>
</dbReference>
<feature type="compositionally biased region" description="Polar residues" evidence="2">
    <location>
        <begin position="904"/>
        <end position="921"/>
    </location>
</feature>
<dbReference type="Gene3D" id="4.10.60.10">
    <property type="entry name" value="Zinc finger, CCHC-type"/>
    <property type="match status" value="1"/>
</dbReference>
<dbReference type="Gene3D" id="1.10.287.630">
    <property type="entry name" value="Helix hairpin bin"/>
    <property type="match status" value="1"/>
</dbReference>
<dbReference type="SUPFAM" id="SSF51206">
    <property type="entry name" value="cAMP-binding domain-like"/>
    <property type="match status" value="1"/>
</dbReference>
<reference evidence="6 7" key="1">
    <citation type="journal article" date="2015" name="Sci. Rep.">
        <title>Genome of the facultative scuticociliatosis pathogen Pseudocohnilembus persalinus provides insight into its virulence through horizontal gene transfer.</title>
        <authorList>
            <person name="Xiong J."/>
            <person name="Wang G."/>
            <person name="Cheng J."/>
            <person name="Tian M."/>
            <person name="Pan X."/>
            <person name="Warren A."/>
            <person name="Jiang C."/>
            <person name="Yuan D."/>
            <person name="Miao W."/>
        </authorList>
    </citation>
    <scope>NUCLEOTIDE SEQUENCE [LARGE SCALE GENOMIC DNA]</scope>
    <source>
        <strain evidence="6">36N120E</strain>
    </source>
</reference>
<sequence>MEDQNDENSQLQQSFSNSIASSNLFLRKNQNNLNIYPHQNFQQIEKKNLPTDRVYNYDEDGNICNYQVNQQKVAQISQISMSTKENQTSPLQKMAINNNKNFIIQGDNDNMNTRKSRLQQNSKVLMSLKRIPSDINFIRQKKLVSQLTKQRKTMSPNPKKLSQFNQKVKQKNESTYNLENLMQKLSKKVIDRVGDITYIYQDSQEKKEDKLLNNCFLRSFMSFIDKIPVIQPVSPANLIWPICVLAFQCIMLSHIVALIHYAGAMIQISLWQETETWIQTQGFEDKGWLDLYIHCSYWAFQIMISNPIYDPQTRTEILICILATVGMAGVFAYVLNVVGMVLDNVKAKKKQIQEDRSMINRFMKSKKIPSHLRERVSMYLDYYHKQSAESKKEEDSQVFKILSSQLQKELLQNANQQNISKFSKLLNNFSIQTTKKIVFCIQELLFSPGDIIYAEGDTDQDKTQDASSIYVVIKGQVELFTTENGGQLRPIGIVEKDQMFGNYEFFTGQQRQEGVRALEACTVIKIDRQDFINIIKKNRQNLEITQDYQKFCMIKDQMLEHSYSPYNKFECLICNREGHFSKDCPSTKVSDWVLQLQKKDVQDDVSPLPRFNIEEVPIFKNQNSYNVQQSAVTENQNKLDIPEQYNQIFKINELMNESGAYHENQSLNCKSPVISANRRRKSKILQHHIQEQGMQKIQRSKQRQLSINLVNRKRQPTKILPYLQLEKRKEQDDIRAQQQKDYLYMIQNFEKLKNWSNYKLENNFETIMRANKYYKVQDQQMHNSISSKNLSLQSFFDQRKRENQDFNQNFNSFQGNQSQNESQDICNTLDKKQNSFQIQKLNEFDQPKSAQDKNYFFNNTVLLNQKSKALTQLRHRMSEFNNTSATLKPNFKGYTGFFSRKRNSSQGTGNKKLTLNRNQSP</sequence>
<evidence type="ECO:0000256" key="2">
    <source>
        <dbReference type="SAM" id="MobiDB-lite"/>
    </source>
</evidence>
<dbReference type="SUPFAM" id="SSF57756">
    <property type="entry name" value="Retrovirus zinc finger-like domains"/>
    <property type="match status" value="1"/>
</dbReference>
<dbReference type="GO" id="GO:0035725">
    <property type="term" value="P:sodium ion transmembrane transport"/>
    <property type="evidence" value="ECO:0007669"/>
    <property type="project" value="TreeGrafter"/>
</dbReference>
<dbReference type="InterPro" id="IPR018490">
    <property type="entry name" value="cNMP-bd_dom_sf"/>
</dbReference>
<feature type="domain" description="CCHC-type" evidence="5">
    <location>
        <begin position="571"/>
        <end position="586"/>
    </location>
</feature>
<accession>A0A0V0QFQ4</accession>
<evidence type="ECO:0000256" key="3">
    <source>
        <dbReference type="SAM" id="Phobius"/>
    </source>
</evidence>
<dbReference type="InParanoid" id="A0A0V0QFQ4"/>
<dbReference type="SMART" id="SM00100">
    <property type="entry name" value="cNMP"/>
    <property type="match status" value="1"/>
</dbReference>
<evidence type="ECO:0000313" key="6">
    <source>
        <dbReference type="EMBL" id="KRX01042.1"/>
    </source>
</evidence>
<dbReference type="Proteomes" id="UP000054937">
    <property type="component" value="Unassembled WGS sequence"/>
</dbReference>
<proteinExistence type="predicted"/>
<evidence type="ECO:0000259" key="4">
    <source>
        <dbReference type="PROSITE" id="PS50042"/>
    </source>
</evidence>
<feature type="domain" description="Cyclic nucleotide-binding" evidence="4">
    <location>
        <begin position="425"/>
        <end position="535"/>
    </location>
</feature>